<dbReference type="AlphaFoldDB" id="G0MGA5"/>
<feature type="transmembrane region" description="Helical" evidence="1">
    <location>
        <begin position="114"/>
        <end position="134"/>
    </location>
</feature>
<feature type="transmembrane region" description="Helical" evidence="1">
    <location>
        <begin position="184"/>
        <end position="201"/>
    </location>
</feature>
<feature type="transmembrane region" description="Helical" evidence="1">
    <location>
        <begin position="84"/>
        <end position="102"/>
    </location>
</feature>
<feature type="transmembrane region" description="Helical" evidence="1">
    <location>
        <begin position="59"/>
        <end position="77"/>
    </location>
</feature>
<evidence type="ECO:0000256" key="1">
    <source>
        <dbReference type="SAM" id="Phobius"/>
    </source>
</evidence>
<protein>
    <submittedName>
        <fullName evidence="2">Uncharacterized protein</fullName>
    </submittedName>
</protein>
<name>G0MGA5_CAEBE</name>
<evidence type="ECO:0000313" key="3">
    <source>
        <dbReference type="Proteomes" id="UP000008068"/>
    </source>
</evidence>
<sequence>MTQNATPKVDRPSPKSVCFDRRKATYLLNESWKFPLNPLYFILKHFCSYTCMFPFFSNIVYWHLLIFAVFRLPFVLYSTTNARYVMIFVHFSLFFMILMPFWANPKMTQKIRDIQWGFVGMLLSCWSLMIAVLIKDVYWEVSHAMYHLSMLMLTNCLFLSASYFTMYYVQPHPEELPYAKPRDYVVFIGILHLVVAVHLIGKPNLLELFSLLIASFFFSVDLFSVWTTKTYMICRHYHYEWQSTPEKELLYNVGKAEIVFFGWKGKGKVIVV</sequence>
<dbReference type="OrthoDB" id="10565558at2759"/>
<feature type="transmembrane region" description="Helical" evidence="1">
    <location>
        <begin position="208"/>
        <end position="226"/>
    </location>
</feature>
<feature type="transmembrane region" description="Helical" evidence="1">
    <location>
        <begin position="146"/>
        <end position="164"/>
    </location>
</feature>
<dbReference type="Proteomes" id="UP000008068">
    <property type="component" value="Unassembled WGS sequence"/>
</dbReference>
<dbReference type="OMA" id="HNERTIQ"/>
<keyword evidence="1" id="KW-1133">Transmembrane helix</keyword>
<dbReference type="EMBL" id="GL379793">
    <property type="protein sequence ID" value="EGT56517.1"/>
    <property type="molecule type" value="Genomic_DNA"/>
</dbReference>
<keyword evidence="1" id="KW-0472">Membrane</keyword>
<reference evidence="3" key="1">
    <citation type="submission" date="2011-07" db="EMBL/GenBank/DDBJ databases">
        <authorList>
            <consortium name="Caenorhabditis brenneri Sequencing and Analysis Consortium"/>
            <person name="Wilson R.K."/>
        </authorList>
    </citation>
    <scope>NUCLEOTIDE SEQUENCE [LARGE SCALE GENOMIC DNA]</scope>
    <source>
        <strain evidence="3">PB2801</strain>
    </source>
</reference>
<dbReference type="InParanoid" id="G0MGA5"/>
<organism evidence="3">
    <name type="scientific">Caenorhabditis brenneri</name>
    <name type="common">Nematode worm</name>
    <dbReference type="NCBI Taxonomy" id="135651"/>
    <lineage>
        <taxon>Eukaryota</taxon>
        <taxon>Metazoa</taxon>
        <taxon>Ecdysozoa</taxon>
        <taxon>Nematoda</taxon>
        <taxon>Chromadorea</taxon>
        <taxon>Rhabditida</taxon>
        <taxon>Rhabditina</taxon>
        <taxon>Rhabditomorpha</taxon>
        <taxon>Rhabditoidea</taxon>
        <taxon>Rhabditidae</taxon>
        <taxon>Peloderinae</taxon>
        <taxon>Caenorhabditis</taxon>
    </lineage>
</organism>
<accession>G0MGA5</accession>
<evidence type="ECO:0000313" key="2">
    <source>
        <dbReference type="EMBL" id="EGT56517.1"/>
    </source>
</evidence>
<dbReference type="HOGENOM" id="CLU_079161_0_0_1"/>
<dbReference type="eggNOG" id="ENOG502TIYY">
    <property type="taxonomic scope" value="Eukaryota"/>
</dbReference>
<proteinExistence type="predicted"/>
<keyword evidence="3" id="KW-1185">Reference proteome</keyword>
<gene>
    <name evidence="2" type="ORF">CAEBREN_09655</name>
</gene>
<keyword evidence="1" id="KW-0812">Transmembrane</keyword>